<protein>
    <submittedName>
        <fullName evidence="2">Uncharacterized protein</fullName>
    </submittedName>
</protein>
<evidence type="ECO:0000313" key="3">
    <source>
        <dbReference type="Proteomes" id="UP000481360"/>
    </source>
</evidence>
<dbReference type="AlphaFoldDB" id="A0A7C9VZU1"/>
<dbReference type="SUPFAM" id="SSF55073">
    <property type="entry name" value="Nucleotide cyclase"/>
    <property type="match status" value="1"/>
</dbReference>
<name>A0A7C9VZU1_9PSEU</name>
<dbReference type="RefSeq" id="WP_166048766.1">
    <property type="nucleotide sequence ID" value="NZ_JAAMPJ010000006.1"/>
</dbReference>
<dbReference type="Proteomes" id="UP000481360">
    <property type="component" value="Unassembled WGS sequence"/>
</dbReference>
<reference evidence="2 3" key="1">
    <citation type="submission" date="2020-03" db="EMBL/GenBank/DDBJ databases">
        <title>Isolation and identification of active actinomycetes.</title>
        <authorList>
            <person name="Sun X."/>
        </authorList>
    </citation>
    <scope>NUCLEOTIDE SEQUENCE [LARGE SCALE GENOMIC DNA]</scope>
    <source>
        <strain evidence="2 3">NEAU-D13</strain>
    </source>
</reference>
<feature type="region of interest" description="Disordered" evidence="1">
    <location>
        <begin position="99"/>
        <end position="122"/>
    </location>
</feature>
<organism evidence="2 3">
    <name type="scientific">Lentzea alba</name>
    <dbReference type="NCBI Taxonomy" id="2714351"/>
    <lineage>
        <taxon>Bacteria</taxon>
        <taxon>Bacillati</taxon>
        <taxon>Actinomycetota</taxon>
        <taxon>Actinomycetes</taxon>
        <taxon>Pseudonocardiales</taxon>
        <taxon>Pseudonocardiaceae</taxon>
        <taxon>Lentzea</taxon>
    </lineage>
</organism>
<proteinExistence type="predicted"/>
<evidence type="ECO:0000256" key="1">
    <source>
        <dbReference type="SAM" id="MobiDB-lite"/>
    </source>
</evidence>
<dbReference type="EMBL" id="JAAMPJ010000006">
    <property type="protein sequence ID" value="NGY61877.1"/>
    <property type="molecule type" value="Genomic_DNA"/>
</dbReference>
<accession>A0A7C9VZU1</accession>
<dbReference type="InterPro" id="IPR043128">
    <property type="entry name" value="Rev_trsase/Diguanyl_cyclase"/>
</dbReference>
<dbReference type="Gene3D" id="3.30.70.270">
    <property type="match status" value="1"/>
</dbReference>
<gene>
    <name evidence="2" type="ORF">G7043_23395</name>
</gene>
<evidence type="ECO:0000313" key="2">
    <source>
        <dbReference type="EMBL" id="NGY61877.1"/>
    </source>
</evidence>
<keyword evidence="3" id="KW-1185">Reference proteome</keyword>
<sequence length="122" mass="12935">MLHDPLTGLPGHALLLDRLEQSLIRARTRGTLVTLVLITAPDSVLGAAKALRAGLRPDFTVARYGDAVLAVLAEHDFGDGSPISSLIRQLVGDSPQIHWVTSDGDSDPDDVIATAETPPARH</sequence>
<comment type="caution">
    <text evidence="2">The sequence shown here is derived from an EMBL/GenBank/DDBJ whole genome shotgun (WGS) entry which is preliminary data.</text>
</comment>
<dbReference type="InterPro" id="IPR029787">
    <property type="entry name" value="Nucleotide_cyclase"/>
</dbReference>